<protein>
    <submittedName>
        <fullName evidence="1">Uncharacterized protein</fullName>
    </submittedName>
</protein>
<dbReference type="Proteomes" id="UP000297946">
    <property type="component" value="Unassembled WGS sequence"/>
</dbReference>
<organism evidence="1 2">
    <name type="scientific">Leptospira langatensis</name>
    <dbReference type="NCBI Taxonomy" id="2484983"/>
    <lineage>
        <taxon>Bacteria</taxon>
        <taxon>Pseudomonadati</taxon>
        <taxon>Spirochaetota</taxon>
        <taxon>Spirochaetia</taxon>
        <taxon>Leptospirales</taxon>
        <taxon>Leptospiraceae</taxon>
        <taxon>Leptospira</taxon>
    </lineage>
</organism>
<name>A0A5R2AT54_9LEPT</name>
<proteinExistence type="predicted"/>
<gene>
    <name evidence="1" type="ORF">EHO57_13800</name>
</gene>
<sequence>MPPNPIVCEKCQEFLGVICRIFPSEGSLYDEGYMASLGLTFLGGDQFSGDNITTTASWIGKTNAGRNWNEWWPTCPCHPNCSHYWEIFSGAGAKEHFEDIDDIFSQGKKRDTRFRDIEHHTYDQDLEANREAIRLEKKYGPIKRKSSFTNGLWEEPTCDDDHEEDSWFSDYIDWRIQCLS</sequence>
<comment type="caution">
    <text evidence="1">The sequence shown here is derived from an EMBL/GenBank/DDBJ whole genome shotgun (WGS) entry which is preliminary data.</text>
</comment>
<reference evidence="1 2" key="1">
    <citation type="journal article" date="2019" name="PLoS Negl. Trop. Dis.">
        <title>Revisiting the worldwide diversity of Leptospira species in the environment.</title>
        <authorList>
            <person name="Vincent A.T."/>
            <person name="Schiettekatte O."/>
            <person name="Bourhy P."/>
            <person name="Veyrier F.J."/>
            <person name="Picardeau M."/>
        </authorList>
    </citation>
    <scope>NUCLEOTIDE SEQUENCE [LARGE SCALE GENOMIC DNA]</scope>
    <source>
        <strain evidence="1 2">SSW18</strain>
    </source>
</reference>
<dbReference type="RefSeq" id="WP_135698338.1">
    <property type="nucleotide sequence ID" value="NZ_RQER01000008.1"/>
</dbReference>
<dbReference type="EMBL" id="RQER01000008">
    <property type="protein sequence ID" value="TGJ99831.1"/>
    <property type="molecule type" value="Genomic_DNA"/>
</dbReference>
<accession>A0A5R2AT54</accession>
<evidence type="ECO:0000313" key="2">
    <source>
        <dbReference type="Proteomes" id="UP000297946"/>
    </source>
</evidence>
<evidence type="ECO:0000313" key="1">
    <source>
        <dbReference type="EMBL" id="TGJ99831.1"/>
    </source>
</evidence>
<dbReference type="AlphaFoldDB" id="A0A5R2AT54"/>